<protein>
    <submittedName>
        <fullName evidence="2">Uncharacterized protein</fullName>
    </submittedName>
</protein>
<organism evidence="2 3">
    <name type="scientific">Portunus trituberculatus</name>
    <name type="common">Swimming crab</name>
    <name type="synonym">Neptunus trituberculatus</name>
    <dbReference type="NCBI Taxonomy" id="210409"/>
    <lineage>
        <taxon>Eukaryota</taxon>
        <taxon>Metazoa</taxon>
        <taxon>Ecdysozoa</taxon>
        <taxon>Arthropoda</taxon>
        <taxon>Crustacea</taxon>
        <taxon>Multicrustacea</taxon>
        <taxon>Malacostraca</taxon>
        <taxon>Eumalacostraca</taxon>
        <taxon>Eucarida</taxon>
        <taxon>Decapoda</taxon>
        <taxon>Pleocyemata</taxon>
        <taxon>Brachyura</taxon>
        <taxon>Eubrachyura</taxon>
        <taxon>Portunoidea</taxon>
        <taxon>Portunidae</taxon>
        <taxon>Portuninae</taxon>
        <taxon>Portunus</taxon>
    </lineage>
</organism>
<name>A0A5B7DKR8_PORTR</name>
<sequence>MEKAREQGRRRKWRCAKPLAPHPSPSRTRKQVVGRPLPRGRTGGSSRSPHYQISTRGEATTV</sequence>
<feature type="compositionally biased region" description="Polar residues" evidence="1">
    <location>
        <begin position="44"/>
        <end position="62"/>
    </location>
</feature>
<proteinExistence type="predicted"/>
<dbReference type="AlphaFoldDB" id="A0A5B7DKR8"/>
<gene>
    <name evidence="2" type="ORF">E2C01_015044</name>
</gene>
<evidence type="ECO:0000313" key="2">
    <source>
        <dbReference type="EMBL" id="MPC22038.1"/>
    </source>
</evidence>
<dbReference type="EMBL" id="VSRR010001046">
    <property type="protein sequence ID" value="MPC22038.1"/>
    <property type="molecule type" value="Genomic_DNA"/>
</dbReference>
<keyword evidence="3" id="KW-1185">Reference proteome</keyword>
<dbReference type="Proteomes" id="UP000324222">
    <property type="component" value="Unassembled WGS sequence"/>
</dbReference>
<evidence type="ECO:0000256" key="1">
    <source>
        <dbReference type="SAM" id="MobiDB-lite"/>
    </source>
</evidence>
<evidence type="ECO:0000313" key="3">
    <source>
        <dbReference type="Proteomes" id="UP000324222"/>
    </source>
</evidence>
<feature type="region of interest" description="Disordered" evidence="1">
    <location>
        <begin position="1"/>
        <end position="62"/>
    </location>
</feature>
<accession>A0A5B7DKR8</accession>
<reference evidence="2 3" key="1">
    <citation type="submission" date="2019-05" db="EMBL/GenBank/DDBJ databases">
        <title>Another draft genome of Portunus trituberculatus and its Hox gene families provides insights of decapod evolution.</title>
        <authorList>
            <person name="Jeong J.-H."/>
            <person name="Song I."/>
            <person name="Kim S."/>
            <person name="Choi T."/>
            <person name="Kim D."/>
            <person name="Ryu S."/>
            <person name="Kim W."/>
        </authorList>
    </citation>
    <scope>NUCLEOTIDE SEQUENCE [LARGE SCALE GENOMIC DNA]</scope>
    <source>
        <tissue evidence="2">Muscle</tissue>
    </source>
</reference>
<comment type="caution">
    <text evidence="2">The sequence shown here is derived from an EMBL/GenBank/DDBJ whole genome shotgun (WGS) entry which is preliminary data.</text>
</comment>